<name>A0A5E4QUU7_9NEOP</name>
<dbReference type="Proteomes" id="UP000324832">
    <property type="component" value="Unassembled WGS sequence"/>
</dbReference>
<sequence length="37" mass="4625">MYRLVKEFIEKVRKPIASQKFALEIPKPRRKRIYYDI</sequence>
<protein>
    <submittedName>
        <fullName evidence="1">Uncharacterized protein</fullName>
    </submittedName>
</protein>
<proteinExistence type="predicted"/>
<dbReference type="AlphaFoldDB" id="A0A5E4QUU7"/>
<evidence type="ECO:0000313" key="2">
    <source>
        <dbReference type="Proteomes" id="UP000324832"/>
    </source>
</evidence>
<feature type="non-terminal residue" evidence="1">
    <location>
        <position position="37"/>
    </location>
</feature>
<reference evidence="1 2" key="1">
    <citation type="submission" date="2017-07" db="EMBL/GenBank/DDBJ databases">
        <authorList>
            <person name="Talla V."/>
            <person name="Backstrom N."/>
        </authorList>
    </citation>
    <scope>NUCLEOTIDE SEQUENCE [LARGE SCALE GENOMIC DNA]</scope>
</reference>
<dbReference type="EMBL" id="FZQP02004901">
    <property type="protein sequence ID" value="VVD00701.1"/>
    <property type="molecule type" value="Genomic_DNA"/>
</dbReference>
<evidence type="ECO:0000313" key="1">
    <source>
        <dbReference type="EMBL" id="VVD00701.1"/>
    </source>
</evidence>
<gene>
    <name evidence="1" type="ORF">LSINAPIS_LOCUS11285</name>
</gene>
<keyword evidence="2" id="KW-1185">Reference proteome</keyword>
<organism evidence="1 2">
    <name type="scientific">Leptidea sinapis</name>
    <dbReference type="NCBI Taxonomy" id="189913"/>
    <lineage>
        <taxon>Eukaryota</taxon>
        <taxon>Metazoa</taxon>
        <taxon>Ecdysozoa</taxon>
        <taxon>Arthropoda</taxon>
        <taxon>Hexapoda</taxon>
        <taxon>Insecta</taxon>
        <taxon>Pterygota</taxon>
        <taxon>Neoptera</taxon>
        <taxon>Endopterygota</taxon>
        <taxon>Lepidoptera</taxon>
        <taxon>Glossata</taxon>
        <taxon>Ditrysia</taxon>
        <taxon>Papilionoidea</taxon>
        <taxon>Pieridae</taxon>
        <taxon>Dismorphiinae</taxon>
        <taxon>Leptidea</taxon>
    </lineage>
</organism>
<accession>A0A5E4QUU7</accession>